<dbReference type="InterPro" id="IPR004841">
    <property type="entry name" value="AA-permease/SLC12A_dom"/>
</dbReference>
<feature type="transmembrane region" description="Helical" evidence="5">
    <location>
        <begin position="137"/>
        <end position="156"/>
    </location>
</feature>
<dbReference type="Gene3D" id="1.20.1740.10">
    <property type="entry name" value="Amino acid/polyamine transporter I"/>
    <property type="match status" value="1"/>
</dbReference>
<feature type="transmembrane region" description="Helical" evidence="5">
    <location>
        <begin position="245"/>
        <end position="269"/>
    </location>
</feature>
<proteinExistence type="predicted"/>
<evidence type="ECO:0000313" key="7">
    <source>
        <dbReference type="EMBL" id="GIH09694.1"/>
    </source>
</evidence>
<evidence type="ECO:0000256" key="5">
    <source>
        <dbReference type="SAM" id="Phobius"/>
    </source>
</evidence>
<name>A0A8J3QHF3_9ACTN</name>
<sequence>MTDQTAPAPATLRKDAIGLREVLFQSITDMAPAAAIAASIPAGAAFAGGSLPLSVVFALIACLFCAVCISELAKHLPAAGSLATYAARGLHNGIGFLVAWAYTLVGVLIPPLVLLQLGFTTAATLSSEFPGYPADLWWPWTVLGALIVMVAGLYGIRTSTRLGTILGIFEIGVFAVLGVLLVLHAGSDNTLSVFTTAHTPNGEYHGLTGVIAGSVFTILAFGGFEGAAPLAEEARDPRRTIRRAVLGATLIIGALYIFTTYAVDVAFGPDSFLTFTSSGPDSWEGLARSLYGVFWVLVFLAIVNSTIANANAGVNVSSRTAYAMGRIGAFPYALARIGTKHRSPHVAILIVTAATIVVALGLGFSYDPVTAFAMVGTGIVILLVANYIVANAACLGYFTRRRREELNVFLHIIIPVLGIAAFVPAWLTAAGLPVFSFVPHLTPPISYAGPAVAVWMVLGLLVMIWLYVRHPQRVADVARVHLDE</sequence>
<feature type="transmembrane region" description="Helical" evidence="5">
    <location>
        <begin position="408"/>
        <end position="427"/>
    </location>
</feature>
<evidence type="ECO:0000256" key="2">
    <source>
        <dbReference type="ARBA" id="ARBA00022692"/>
    </source>
</evidence>
<keyword evidence="8" id="KW-1185">Reference proteome</keyword>
<evidence type="ECO:0000259" key="6">
    <source>
        <dbReference type="Pfam" id="PF00324"/>
    </source>
</evidence>
<feature type="transmembrane region" description="Helical" evidence="5">
    <location>
        <begin position="163"/>
        <end position="184"/>
    </location>
</feature>
<dbReference type="GO" id="GO:0016020">
    <property type="term" value="C:membrane"/>
    <property type="evidence" value="ECO:0007669"/>
    <property type="project" value="UniProtKB-SubCell"/>
</dbReference>
<feature type="transmembrane region" description="Helical" evidence="5">
    <location>
        <begin position="289"/>
        <end position="310"/>
    </location>
</feature>
<dbReference type="RefSeq" id="WP_203913427.1">
    <property type="nucleotide sequence ID" value="NZ_BONY01000074.1"/>
</dbReference>
<dbReference type="InterPro" id="IPR050367">
    <property type="entry name" value="APC_superfamily"/>
</dbReference>
<evidence type="ECO:0000313" key="8">
    <source>
        <dbReference type="Proteomes" id="UP000612899"/>
    </source>
</evidence>
<dbReference type="GO" id="GO:0055085">
    <property type="term" value="P:transmembrane transport"/>
    <property type="evidence" value="ECO:0007669"/>
    <property type="project" value="InterPro"/>
</dbReference>
<reference evidence="7" key="1">
    <citation type="submission" date="2021-01" db="EMBL/GenBank/DDBJ databases">
        <title>Whole genome shotgun sequence of Rhizocola hellebori NBRC 109834.</title>
        <authorList>
            <person name="Komaki H."/>
            <person name="Tamura T."/>
        </authorList>
    </citation>
    <scope>NUCLEOTIDE SEQUENCE</scope>
    <source>
        <strain evidence="7">NBRC 109834</strain>
    </source>
</reference>
<dbReference type="AlphaFoldDB" id="A0A8J3QHF3"/>
<dbReference type="PIRSF" id="PIRSF006060">
    <property type="entry name" value="AA_transporter"/>
    <property type="match status" value="1"/>
</dbReference>
<organism evidence="7 8">
    <name type="scientific">Rhizocola hellebori</name>
    <dbReference type="NCBI Taxonomy" id="1392758"/>
    <lineage>
        <taxon>Bacteria</taxon>
        <taxon>Bacillati</taxon>
        <taxon>Actinomycetota</taxon>
        <taxon>Actinomycetes</taxon>
        <taxon>Micromonosporales</taxon>
        <taxon>Micromonosporaceae</taxon>
        <taxon>Rhizocola</taxon>
    </lineage>
</organism>
<protein>
    <submittedName>
        <fullName evidence="7">Amino acid permease</fullName>
    </submittedName>
</protein>
<accession>A0A8J3QHF3</accession>
<keyword evidence="2 5" id="KW-0812">Transmembrane</keyword>
<gene>
    <name evidence="7" type="ORF">Rhe02_77610</name>
</gene>
<keyword evidence="4 5" id="KW-0472">Membrane</keyword>
<evidence type="ECO:0000256" key="1">
    <source>
        <dbReference type="ARBA" id="ARBA00004141"/>
    </source>
</evidence>
<feature type="transmembrane region" description="Helical" evidence="5">
    <location>
        <begin position="204"/>
        <end position="224"/>
    </location>
</feature>
<feature type="transmembrane region" description="Helical" evidence="5">
    <location>
        <begin position="372"/>
        <end position="396"/>
    </location>
</feature>
<feature type="transmembrane region" description="Helical" evidence="5">
    <location>
        <begin position="53"/>
        <end position="73"/>
    </location>
</feature>
<keyword evidence="3 5" id="KW-1133">Transmembrane helix</keyword>
<dbReference type="PANTHER" id="PTHR42770">
    <property type="entry name" value="AMINO ACID TRANSPORTER-RELATED"/>
    <property type="match status" value="1"/>
</dbReference>
<feature type="transmembrane region" description="Helical" evidence="5">
    <location>
        <begin position="346"/>
        <end position="366"/>
    </location>
</feature>
<evidence type="ECO:0000256" key="4">
    <source>
        <dbReference type="ARBA" id="ARBA00023136"/>
    </source>
</evidence>
<dbReference type="EMBL" id="BONY01000074">
    <property type="protein sequence ID" value="GIH09694.1"/>
    <property type="molecule type" value="Genomic_DNA"/>
</dbReference>
<feature type="transmembrane region" description="Helical" evidence="5">
    <location>
        <begin position="447"/>
        <end position="468"/>
    </location>
</feature>
<comment type="subcellular location">
    <subcellularLocation>
        <location evidence="1">Membrane</location>
        <topology evidence="1">Multi-pass membrane protein</topology>
    </subcellularLocation>
</comment>
<dbReference type="PANTHER" id="PTHR42770:SF16">
    <property type="entry name" value="AMINO ACID PERMEASE"/>
    <property type="match status" value="1"/>
</dbReference>
<evidence type="ECO:0000256" key="3">
    <source>
        <dbReference type="ARBA" id="ARBA00022989"/>
    </source>
</evidence>
<comment type="caution">
    <text evidence="7">The sequence shown here is derived from an EMBL/GenBank/DDBJ whole genome shotgun (WGS) entry which is preliminary data.</text>
</comment>
<feature type="transmembrane region" description="Helical" evidence="5">
    <location>
        <begin position="94"/>
        <end position="117"/>
    </location>
</feature>
<dbReference type="Pfam" id="PF00324">
    <property type="entry name" value="AA_permease"/>
    <property type="match status" value="1"/>
</dbReference>
<feature type="domain" description="Amino acid permease/ SLC12A" evidence="6">
    <location>
        <begin position="22"/>
        <end position="469"/>
    </location>
</feature>
<dbReference type="Proteomes" id="UP000612899">
    <property type="component" value="Unassembled WGS sequence"/>
</dbReference>